<dbReference type="InterPro" id="IPR026444">
    <property type="entry name" value="Secre_tail"/>
</dbReference>
<dbReference type="Proteomes" id="UP001594288">
    <property type="component" value="Unassembled WGS sequence"/>
</dbReference>
<gene>
    <name evidence="1" type="ORF">ACFL2Z_02740</name>
</gene>
<name>A0ABV6YP22_UNCEI</name>
<protein>
    <submittedName>
        <fullName evidence="1">T9SS type A sorting domain-containing protein</fullName>
    </submittedName>
</protein>
<comment type="caution">
    <text evidence="1">The sequence shown here is derived from an EMBL/GenBank/DDBJ whole genome shotgun (WGS) entry which is preliminary data.</text>
</comment>
<dbReference type="Gene3D" id="2.60.40.4070">
    <property type="match status" value="1"/>
</dbReference>
<accession>A0ABV6YP22</accession>
<feature type="non-terminal residue" evidence="1">
    <location>
        <position position="1"/>
    </location>
</feature>
<proteinExistence type="predicted"/>
<evidence type="ECO:0000313" key="2">
    <source>
        <dbReference type="Proteomes" id="UP001594288"/>
    </source>
</evidence>
<keyword evidence="2" id="KW-1185">Reference proteome</keyword>
<organism evidence="1 2">
    <name type="scientific">Eiseniibacteriota bacterium</name>
    <dbReference type="NCBI Taxonomy" id="2212470"/>
    <lineage>
        <taxon>Bacteria</taxon>
        <taxon>Candidatus Eiseniibacteriota</taxon>
    </lineage>
</organism>
<dbReference type="EMBL" id="JBHPEI010000032">
    <property type="protein sequence ID" value="MFC1799809.1"/>
    <property type="molecule type" value="Genomic_DNA"/>
</dbReference>
<reference evidence="1 2" key="1">
    <citation type="submission" date="2024-09" db="EMBL/GenBank/DDBJ databases">
        <authorList>
            <person name="D'Angelo T."/>
        </authorList>
    </citation>
    <scope>NUCLEOTIDE SEQUENCE [LARGE SCALE GENOMIC DNA]</scope>
    <source>
        <strain evidence="1">SAG AM-311-F02</strain>
    </source>
</reference>
<dbReference type="NCBIfam" id="TIGR04183">
    <property type="entry name" value="Por_Secre_tail"/>
    <property type="match status" value="1"/>
</dbReference>
<evidence type="ECO:0000313" key="1">
    <source>
        <dbReference type="EMBL" id="MFC1799809.1"/>
    </source>
</evidence>
<sequence>SYADHKYPAIATDGADMIHVVSRESGSGNESIEYRKSDGIIWALDTTLVYKPEIGATSLCADIDGKLHLAFHDRRFGNFEVFYKHFDGADWLPAVRLSDAPGKSLQPSVVSDGAGEVTVVWSDERHGDYTYEIYSRRFDGASWGPEGRLTYVPGTSSIYPSGALDIADAFHVIWSDDRDGNFEIYHKIRGEDASAGIGEEPSSRAQAGPLQVLPNPFMGSVEIRPARPTEGHAVISIYDVSGRLVWERRVTPDADTRLGIVWDGLGPDGKRVAPGVYLVRLKSSKQTFFTKIVMIK</sequence>
<dbReference type="SUPFAM" id="SSF89372">
    <property type="entry name" value="Fucose-specific lectin"/>
    <property type="match status" value="1"/>
</dbReference>